<dbReference type="WBParaSite" id="TCNE_0001015601-mRNA-1">
    <property type="protein sequence ID" value="TCNE_0001015601-mRNA-1"/>
    <property type="gene ID" value="TCNE_0001015601"/>
</dbReference>
<evidence type="ECO:0000313" key="3">
    <source>
        <dbReference type="WBParaSite" id="TCNE_0001015601-mRNA-1"/>
    </source>
</evidence>
<evidence type="ECO:0000313" key="2">
    <source>
        <dbReference type="Proteomes" id="UP000050794"/>
    </source>
</evidence>
<accession>A0A183UNT6</accession>
<reference evidence="1 2" key="2">
    <citation type="submission" date="2018-11" db="EMBL/GenBank/DDBJ databases">
        <authorList>
            <consortium name="Pathogen Informatics"/>
        </authorList>
    </citation>
    <scope>NUCLEOTIDE SEQUENCE [LARGE SCALE GENOMIC DNA]</scope>
</reference>
<reference evidence="3" key="1">
    <citation type="submission" date="2016-06" db="UniProtKB">
        <authorList>
            <consortium name="WormBaseParasite"/>
        </authorList>
    </citation>
    <scope>IDENTIFICATION</scope>
</reference>
<dbReference type="Proteomes" id="UP000050794">
    <property type="component" value="Unassembled WGS sequence"/>
</dbReference>
<sequence>MLLCRRDNKAYRLVDIVPDLDTNSTEGQLQSIIESVIFKEGEELTAVGDAMPQIWDQLIRVGKFVETVKDGDMCDAFYAFNNDYFRD</sequence>
<protein>
    <submittedName>
        <fullName evidence="3">Inorganic diphosphatase</fullName>
    </submittedName>
</protein>
<gene>
    <name evidence="1" type="ORF">TCNE_LOCUS10156</name>
</gene>
<organism evidence="2 3">
    <name type="scientific">Toxocara canis</name>
    <name type="common">Canine roundworm</name>
    <dbReference type="NCBI Taxonomy" id="6265"/>
    <lineage>
        <taxon>Eukaryota</taxon>
        <taxon>Metazoa</taxon>
        <taxon>Ecdysozoa</taxon>
        <taxon>Nematoda</taxon>
        <taxon>Chromadorea</taxon>
        <taxon>Rhabditida</taxon>
        <taxon>Spirurina</taxon>
        <taxon>Ascaridomorpha</taxon>
        <taxon>Ascaridoidea</taxon>
        <taxon>Toxocaridae</taxon>
        <taxon>Toxocara</taxon>
    </lineage>
</organism>
<name>A0A183UNT6_TOXCA</name>
<evidence type="ECO:0000313" key="1">
    <source>
        <dbReference type="EMBL" id="VDM41477.1"/>
    </source>
</evidence>
<keyword evidence="2" id="KW-1185">Reference proteome</keyword>
<dbReference type="AlphaFoldDB" id="A0A183UNT6"/>
<dbReference type="EMBL" id="UYWY01020405">
    <property type="protein sequence ID" value="VDM41477.1"/>
    <property type="molecule type" value="Genomic_DNA"/>
</dbReference>
<proteinExistence type="predicted"/>